<protein>
    <submittedName>
        <fullName evidence="2">Uncharacterized protein</fullName>
    </submittedName>
</protein>
<dbReference type="RefSeq" id="WP_204012617.1">
    <property type="nucleotide sequence ID" value="NZ_BOOG01000011.1"/>
</dbReference>
<evidence type="ECO:0000313" key="2">
    <source>
        <dbReference type="EMBL" id="GIH68974.1"/>
    </source>
</evidence>
<dbReference type="Proteomes" id="UP000610966">
    <property type="component" value="Unassembled WGS sequence"/>
</dbReference>
<sequence length="75" mass="8168">MRKFIELLGFFLFVAGISGAIDRIAVQPILGGLLNVFNRVVIPRLDFLTGYELFANLTVSVLGLAVMTAASRLRA</sequence>
<feature type="transmembrane region" description="Helical" evidence="1">
    <location>
        <begin position="53"/>
        <end position="73"/>
    </location>
</feature>
<keyword evidence="1" id="KW-0472">Membrane</keyword>
<organism evidence="2 3">
    <name type="scientific">Sphaerimonospora thailandensis</name>
    <dbReference type="NCBI Taxonomy" id="795644"/>
    <lineage>
        <taxon>Bacteria</taxon>
        <taxon>Bacillati</taxon>
        <taxon>Actinomycetota</taxon>
        <taxon>Actinomycetes</taxon>
        <taxon>Streptosporangiales</taxon>
        <taxon>Streptosporangiaceae</taxon>
        <taxon>Sphaerimonospora</taxon>
    </lineage>
</organism>
<accession>A0A8J3VXH9</accession>
<gene>
    <name evidence="2" type="ORF">Mth01_12270</name>
</gene>
<keyword evidence="1" id="KW-0812">Transmembrane</keyword>
<proteinExistence type="predicted"/>
<name>A0A8J3VXH9_9ACTN</name>
<dbReference type="AlphaFoldDB" id="A0A8J3VXH9"/>
<keyword evidence="1" id="KW-1133">Transmembrane helix</keyword>
<comment type="caution">
    <text evidence="2">The sequence shown here is derived from an EMBL/GenBank/DDBJ whole genome shotgun (WGS) entry which is preliminary data.</text>
</comment>
<evidence type="ECO:0000256" key="1">
    <source>
        <dbReference type="SAM" id="Phobius"/>
    </source>
</evidence>
<dbReference type="EMBL" id="BOOG01000011">
    <property type="protein sequence ID" value="GIH68974.1"/>
    <property type="molecule type" value="Genomic_DNA"/>
</dbReference>
<reference evidence="2" key="1">
    <citation type="submission" date="2021-01" db="EMBL/GenBank/DDBJ databases">
        <title>Whole genome shotgun sequence of Sphaerimonospora thailandensis NBRC 107569.</title>
        <authorList>
            <person name="Komaki H."/>
            <person name="Tamura T."/>
        </authorList>
    </citation>
    <scope>NUCLEOTIDE SEQUENCE</scope>
    <source>
        <strain evidence="2">NBRC 107569</strain>
    </source>
</reference>
<evidence type="ECO:0000313" key="3">
    <source>
        <dbReference type="Proteomes" id="UP000610966"/>
    </source>
</evidence>
<keyword evidence="3" id="KW-1185">Reference proteome</keyword>